<dbReference type="AlphaFoldDB" id="A0A6J6VRK2"/>
<gene>
    <name evidence="7" type="ORF">UFOPK2925_00492</name>
</gene>
<evidence type="ECO:0000256" key="2">
    <source>
        <dbReference type="ARBA" id="ARBA00009347"/>
    </source>
</evidence>
<keyword evidence="3" id="KW-0285">Flavoprotein</keyword>
<dbReference type="Gene3D" id="1.20.140.10">
    <property type="entry name" value="Butyryl-CoA Dehydrogenase, subunit A, domain 3"/>
    <property type="match status" value="1"/>
</dbReference>
<dbReference type="InterPro" id="IPR009075">
    <property type="entry name" value="AcylCo_DH/oxidase_C"/>
</dbReference>
<protein>
    <submittedName>
        <fullName evidence="7">Unannotated protein</fullName>
    </submittedName>
</protein>
<accession>A0A6J6VRK2</accession>
<dbReference type="PANTHER" id="PTHR43884">
    <property type="entry name" value="ACYL-COA DEHYDROGENASE"/>
    <property type="match status" value="1"/>
</dbReference>
<dbReference type="Pfam" id="PF00441">
    <property type="entry name" value="Acyl-CoA_dh_1"/>
    <property type="match status" value="1"/>
</dbReference>
<comment type="similarity">
    <text evidence="2">Belongs to the acyl-CoA dehydrogenase family.</text>
</comment>
<dbReference type="InterPro" id="IPR036250">
    <property type="entry name" value="AcylCo_DH-like_C"/>
</dbReference>
<dbReference type="InterPro" id="IPR009100">
    <property type="entry name" value="AcylCoA_DH/oxidase_NM_dom_sf"/>
</dbReference>
<evidence type="ECO:0000256" key="1">
    <source>
        <dbReference type="ARBA" id="ARBA00001974"/>
    </source>
</evidence>
<keyword evidence="4" id="KW-0274">FAD</keyword>
<feature type="domain" description="Acyl-CoA dehydrogenase/oxidase C-terminal" evidence="6">
    <location>
        <begin position="159"/>
        <end position="298"/>
    </location>
</feature>
<evidence type="ECO:0000259" key="6">
    <source>
        <dbReference type="Pfam" id="PF00441"/>
    </source>
</evidence>
<evidence type="ECO:0000256" key="4">
    <source>
        <dbReference type="ARBA" id="ARBA00022827"/>
    </source>
</evidence>
<dbReference type="InterPro" id="IPR037069">
    <property type="entry name" value="AcylCoA_DH/ox_N_sf"/>
</dbReference>
<evidence type="ECO:0000256" key="3">
    <source>
        <dbReference type="ARBA" id="ARBA00022630"/>
    </source>
</evidence>
<reference evidence="7" key="1">
    <citation type="submission" date="2020-05" db="EMBL/GenBank/DDBJ databases">
        <authorList>
            <person name="Chiriac C."/>
            <person name="Salcher M."/>
            <person name="Ghai R."/>
            <person name="Kavagutti S V."/>
        </authorList>
    </citation>
    <scope>NUCLEOTIDE SEQUENCE</scope>
</reference>
<keyword evidence="5" id="KW-0560">Oxidoreductase</keyword>
<comment type="cofactor">
    <cofactor evidence="1">
        <name>FAD</name>
        <dbReference type="ChEBI" id="CHEBI:57692"/>
    </cofactor>
</comment>
<evidence type="ECO:0000256" key="5">
    <source>
        <dbReference type="ARBA" id="ARBA00023002"/>
    </source>
</evidence>
<evidence type="ECO:0000313" key="7">
    <source>
        <dbReference type="EMBL" id="CAB4775122.1"/>
    </source>
</evidence>
<dbReference type="Gene3D" id="1.10.540.10">
    <property type="entry name" value="Acyl-CoA dehydrogenase/oxidase, N-terminal domain"/>
    <property type="match status" value="1"/>
</dbReference>
<organism evidence="7">
    <name type="scientific">freshwater metagenome</name>
    <dbReference type="NCBI Taxonomy" id="449393"/>
    <lineage>
        <taxon>unclassified sequences</taxon>
        <taxon>metagenomes</taxon>
        <taxon>ecological metagenomes</taxon>
    </lineage>
</organism>
<sequence>MNFDLTDDQVALRDGIRSHLEGRFSMERVREGFDRSMFDELSEAGVFSLRADGFSWADSVVVYEELGRACVPGPLVGSAGADAVVDVIEGRGGDAVWVEHLASLDRLLTIGDDGIREIPAASLVGAEADWPLDPLTPAHRVESLPAGELVGTASEASRLLNELTLLTAAQQVGLSAALVDMSVGYAMTREQFGRPIGSFQAVKHMCAEMAVKAEVARAAVQAAACIMDDPSTGDAMRSLHGAKIVAGEAAIMNGRTATQVYGGMGFTWEVDVHLYLKRAWILETRFGSADSHADAVAEILPPADRSQR</sequence>
<dbReference type="EMBL" id="CAEZZU010000051">
    <property type="protein sequence ID" value="CAB4775122.1"/>
    <property type="molecule type" value="Genomic_DNA"/>
</dbReference>
<proteinExistence type="inferred from homology"/>
<dbReference type="GO" id="GO:0003995">
    <property type="term" value="F:acyl-CoA dehydrogenase activity"/>
    <property type="evidence" value="ECO:0007669"/>
    <property type="project" value="TreeGrafter"/>
</dbReference>
<dbReference type="SUPFAM" id="SSF56645">
    <property type="entry name" value="Acyl-CoA dehydrogenase NM domain-like"/>
    <property type="match status" value="1"/>
</dbReference>
<dbReference type="PANTHER" id="PTHR43884:SF20">
    <property type="entry name" value="ACYL-COA DEHYDROGENASE FADE28"/>
    <property type="match status" value="1"/>
</dbReference>
<dbReference type="GO" id="GO:0050660">
    <property type="term" value="F:flavin adenine dinucleotide binding"/>
    <property type="evidence" value="ECO:0007669"/>
    <property type="project" value="InterPro"/>
</dbReference>
<dbReference type="SUPFAM" id="SSF47203">
    <property type="entry name" value="Acyl-CoA dehydrogenase C-terminal domain-like"/>
    <property type="match status" value="1"/>
</dbReference>
<name>A0A6J6VRK2_9ZZZZ</name>